<accession>A0ABQ1P948</accession>
<name>A0ABQ1P948_9GAMM</name>
<sequence length="220" mass="24388">MAVSAAQSDKVDISGSLRVAAPKALSKQVLMPMILEFTEQNPKVSLQLKVTDHLIDPIGDEVDIFIHITEKPIEGLISKHLGHCRLILCASPSYLESFGQPSHPEDLVDHNCLCLGESPRDRVWSFRQGNQSVPVNVKGSLTVNHSEIRREAVTQGQGISIFPDFAISSHLESNEVVELLQNWQVTGKYQGDIIAQYAQSKYITSQLRAFIDFLTACFDS</sequence>
<dbReference type="PANTHER" id="PTHR30537:SF5">
    <property type="entry name" value="HTH-TYPE TRANSCRIPTIONAL ACTIVATOR TTDR-RELATED"/>
    <property type="match status" value="1"/>
</dbReference>
<gene>
    <name evidence="3" type="ORF">GCM10011382_25090</name>
</gene>
<protein>
    <recommendedName>
        <fullName evidence="2">LysR substrate-binding domain-containing protein</fullName>
    </recommendedName>
</protein>
<evidence type="ECO:0000313" key="4">
    <source>
        <dbReference type="Proteomes" id="UP000597301"/>
    </source>
</evidence>
<keyword evidence="4" id="KW-1185">Reference proteome</keyword>
<evidence type="ECO:0000256" key="1">
    <source>
        <dbReference type="ARBA" id="ARBA00009437"/>
    </source>
</evidence>
<dbReference type="Proteomes" id="UP000597301">
    <property type="component" value="Unassembled WGS sequence"/>
</dbReference>
<organism evidence="3 4">
    <name type="scientific">Vreelandella lutescens</name>
    <dbReference type="NCBI Taxonomy" id="1602943"/>
    <lineage>
        <taxon>Bacteria</taxon>
        <taxon>Pseudomonadati</taxon>
        <taxon>Pseudomonadota</taxon>
        <taxon>Gammaproteobacteria</taxon>
        <taxon>Oceanospirillales</taxon>
        <taxon>Halomonadaceae</taxon>
        <taxon>Vreelandella</taxon>
    </lineage>
</organism>
<dbReference type="CDD" id="cd08422">
    <property type="entry name" value="PBP2_CrgA_like"/>
    <property type="match status" value="1"/>
</dbReference>
<reference evidence="4" key="1">
    <citation type="journal article" date="2019" name="Int. J. Syst. Evol. Microbiol.">
        <title>The Global Catalogue of Microorganisms (GCM) 10K type strain sequencing project: providing services to taxonomists for standard genome sequencing and annotation.</title>
        <authorList>
            <consortium name="The Broad Institute Genomics Platform"/>
            <consortium name="The Broad Institute Genome Sequencing Center for Infectious Disease"/>
            <person name="Wu L."/>
            <person name="Ma J."/>
        </authorList>
    </citation>
    <scope>NUCLEOTIDE SEQUENCE [LARGE SCALE GENOMIC DNA]</scope>
    <source>
        <strain evidence="4">CGMCC 1.15122</strain>
    </source>
</reference>
<evidence type="ECO:0000259" key="2">
    <source>
        <dbReference type="Pfam" id="PF03466"/>
    </source>
</evidence>
<dbReference type="Gene3D" id="3.40.190.290">
    <property type="match status" value="1"/>
</dbReference>
<comment type="caution">
    <text evidence="3">The sequence shown here is derived from an EMBL/GenBank/DDBJ whole genome shotgun (WGS) entry which is preliminary data.</text>
</comment>
<dbReference type="Pfam" id="PF03466">
    <property type="entry name" value="LysR_substrate"/>
    <property type="match status" value="1"/>
</dbReference>
<comment type="similarity">
    <text evidence="1">Belongs to the LysR transcriptional regulatory family.</text>
</comment>
<dbReference type="InterPro" id="IPR058163">
    <property type="entry name" value="LysR-type_TF_proteobact-type"/>
</dbReference>
<feature type="domain" description="LysR substrate-binding" evidence="2">
    <location>
        <begin position="14"/>
        <end position="215"/>
    </location>
</feature>
<dbReference type="PANTHER" id="PTHR30537">
    <property type="entry name" value="HTH-TYPE TRANSCRIPTIONAL REGULATOR"/>
    <property type="match status" value="1"/>
</dbReference>
<evidence type="ECO:0000313" key="3">
    <source>
        <dbReference type="EMBL" id="GGC93655.1"/>
    </source>
</evidence>
<dbReference type="InterPro" id="IPR005119">
    <property type="entry name" value="LysR_subst-bd"/>
</dbReference>
<dbReference type="EMBL" id="BMHM01000004">
    <property type="protein sequence ID" value="GGC93655.1"/>
    <property type="molecule type" value="Genomic_DNA"/>
</dbReference>
<dbReference type="SUPFAM" id="SSF53850">
    <property type="entry name" value="Periplasmic binding protein-like II"/>
    <property type="match status" value="1"/>
</dbReference>
<proteinExistence type="inferred from homology"/>